<dbReference type="SMART" id="SM00357">
    <property type="entry name" value="CSP"/>
    <property type="match status" value="1"/>
</dbReference>
<dbReference type="Pfam" id="PF07498">
    <property type="entry name" value="Rho_N"/>
    <property type="match status" value="1"/>
</dbReference>
<gene>
    <name evidence="9" type="primary">rho</name>
    <name evidence="13" type="ORF">JOC54_003921</name>
</gene>
<keyword evidence="1 9" id="KW-0806">Transcription termination</keyword>
<evidence type="ECO:0000256" key="1">
    <source>
        <dbReference type="ARBA" id="ARBA00022472"/>
    </source>
</evidence>
<keyword evidence="6 9" id="KW-0694">RNA-binding</keyword>
<dbReference type="Gene3D" id="3.40.50.300">
    <property type="entry name" value="P-loop containing nucleotide triphosphate hydrolases"/>
    <property type="match status" value="1"/>
</dbReference>
<dbReference type="EMBL" id="JAFBCV010000015">
    <property type="protein sequence ID" value="MBM7840628.1"/>
    <property type="molecule type" value="Genomic_DNA"/>
</dbReference>
<dbReference type="SUPFAM" id="SSF68912">
    <property type="entry name" value="Rho N-terminal domain-like"/>
    <property type="match status" value="1"/>
</dbReference>
<evidence type="ECO:0000256" key="3">
    <source>
        <dbReference type="ARBA" id="ARBA00022801"/>
    </source>
</evidence>
<dbReference type="PROSITE" id="PS51856">
    <property type="entry name" value="RHO_RNA_BD"/>
    <property type="match status" value="1"/>
</dbReference>
<dbReference type="InterPro" id="IPR000194">
    <property type="entry name" value="ATPase_F1/V1/A1_a/bsu_nucl-bd"/>
</dbReference>
<evidence type="ECO:0000256" key="5">
    <source>
        <dbReference type="ARBA" id="ARBA00022840"/>
    </source>
</evidence>
<keyword evidence="7 9" id="KW-0805">Transcription regulation</keyword>
<proteinExistence type="inferred from homology"/>
<comment type="similarity">
    <text evidence="9 11">Belongs to the Rho family.</text>
</comment>
<dbReference type="SUPFAM" id="SSF50249">
    <property type="entry name" value="Nucleic acid-binding proteins"/>
    <property type="match status" value="1"/>
</dbReference>
<accession>A0ABS2SYN1</accession>
<evidence type="ECO:0000256" key="8">
    <source>
        <dbReference type="ARBA" id="ARBA00023163"/>
    </source>
</evidence>
<keyword evidence="8 9" id="KW-0804">Transcription</keyword>
<dbReference type="Pfam" id="PF00006">
    <property type="entry name" value="ATP-synt_ab"/>
    <property type="match status" value="1"/>
</dbReference>
<dbReference type="CDD" id="cd01128">
    <property type="entry name" value="rho_factor_C"/>
    <property type="match status" value="1"/>
</dbReference>
<dbReference type="InterPro" id="IPR012340">
    <property type="entry name" value="NA-bd_OB-fold"/>
</dbReference>
<dbReference type="NCBIfam" id="TIGR00767">
    <property type="entry name" value="rho"/>
    <property type="match status" value="1"/>
</dbReference>
<name>A0ABS2SYN1_9BACI</name>
<dbReference type="Proteomes" id="UP001179280">
    <property type="component" value="Unassembled WGS sequence"/>
</dbReference>
<dbReference type="SMART" id="SM00959">
    <property type="entry name" value="Rho_N"/>
    <property type="match status" value="1"/>
</dbReference>
<evidence type="ECO:0000256" key="7">
    <source>
        <dbReference type="ARBA" id="ARBA00023015"/>
    </source>
</evidence>
<evidence type="ECO:0000256" key="6">
    <source>
        <dbReference type="ARBA" id="ARBA00022884"/>
    </source>
</evidence>
<organism evidence="13 14">
    <name type="scientific">Shouchella xiaoxiensis</name>
    <dbReference type="NCBI Taxonomy" id="766895"/>
    <lineage>
        <taxon>Bacteria</taxon>
        <taxon>Bacillati</taxon>
        <taxon>Bacillota</taxon>
        <taxon>Bacilli</taxon>
        <taxon>Bacillales</taxon>
        <taxon>Bacillaceae</taxon>
        <taxon>Shouchella</taxon>
    </lineage>
</organism>
<evidence type="ECO:0000256" key="2">
    <source>
        <dbReference type="ARBA" id="ARBA00022741"/>
    </source>
</evidence>
<dbReference type="InterPro" id="IPR004665">
    <property type="entry name" value="Term_rho"/>
</dbReference>
<feature type="domain" description="Rho RNA-BD" evidence="12">
    <location>
        <begin position="50"/>
        <end position="124"/>
    </location>
</feature>
<dbReference type="NCBIfam" id="NF006886">
    <property type="entry name" value="PRK09376.1"/>
    <property type="match status" value="1"/>
</dbReference>
<dbReference type="InterPro" id="IPR036269">
    <property type="entry name" value="Rho_N_sf"/>
</dbReference>
<feature type="binding site" evidence="9">
    <location>
        <position position="210"/>
    </location>
    <ligand>
        <name>ATP</name>
        <dbReference type="ChEBI" id="CHEBI:30616"/>
    </ligand>
</feature>
<feature type="binding site" evidence="9">
    <location>
        <begin position="179"/>
        <end position="184"/>
    </location>
    <ligand>
        <name>ATP</name>
        <dbReference type="ChEBI" id="CHEBI:30616"/>
    </ligand>
</feature>
<keyword evidence="3 9" id="KW-0378">Hydrolase</keyword>
<dbReference type="InterPro" id="IPR041703">
    <property type="entry name" value="Rho_factor_ATP-bd"/>
</dbReference>
<comment type="function">
    <text evidence="9">Facilitates transcription termination by a mechanism that involves Rho binding to the nascent RNA, activation of Rho's RNA-dependent ATPase activity, and release of the mRNA from the DNA template.</text>
</comment>
<evidence type="ECO:0000256" key="4">
    <source>
        <dbReference type="ARBA" id="ARBA00022806"/>
    </source>
</evidence>
<protein>
    <recommendedName>
        <fullName evidence="9 10">Transcription termination factor Rho</fullName>
        <ecNumber evidence="9 10">3.6.4.-</ecNumber>
    </recommendedName>
    <alternativeName>
        <fullName evidence="9">ATP-dependent helicase Rho</fullName>
    </alternativeName>
</protein>
<dbReference type="CDD" id="cd04459">
    <property type="entry name" value="Rho_CSD"/>
    <property type="match status" value="1"/>
</dbReference>
<dbReference type="PANTHER" id="PTHR46425">
    <property type="entry name" value="TRANSCRIPTION TERMINATION FACTOR RHO"/>
    <property type="match status" value="1"/>
</dbReference>
<evidence type="ECO:0000313" key="13">
    <source>
        <dbReference type="EMBL" id="MBM7840628.1"/>
    </source>
</evidence>
<evidence type="ECO:0000313" key="14">
    <source>
        <dbReference type="Proteomes" id="UP001179280"/>
    </source>
</evidence>
<dbReference type="PANTHER" id="PTHR46425:SF1">
    <property type="entry name" value="TRANSCRIPTION TERMINATION FACTOR RHO"/>
    <property type="match status" value="1"/>
</dbReference>
<dbReference type="Gene3D" id="2.40.50.140">
    <property type="entry name" value="Nucleic acid-binding proteins"/>
    <property type="match status" value="1"/>
</dbReference>
<keyword evidence="5 9" id="KW-0067">ATP-binding</keyword>
<evidence type="ECO:0000259" key="12">
    <source>
        <dbReference type="PROSITE" id="PS51856"/>
    </source>
</evidence>
<keyword evidence="14" id="KW-1185">Reference proteome</keyword>
<feature type="binding site" evidence="9">
    <location>
        <begin position="167"/>
        <end position="172"/>
    </location>
    <ligand>
        <name>ATP</name>
        <dbReference type="ChEBI" id="CHEBI:30616"/>
    </ligand>
</feature>
<dbReference type="EC" id="3.6.4.-" evidence="9 10"/>
<dbReference type="InterPro" id="IPR011129">
    <property type="entry name" value="CSD"/>
</dbReference>
<dbReference type="Pfam" id="PF07497">
    <property type="entry name" value="Rho_RNA_bind"/>
    <property type="match status" value="1"/>
</dbReference>
<dbReference type="HAMAP" id="MF_01884">
    <property type="entry name" value="Rho"/>
    <property type="match status" value="1"/>
</dbReference>
<dbReference type="InterPro" id="IPR003593">
    <property type="entry name" value="AAA+_ATPase"/>
</dbReference>
<dbReference type="InterPro" id="IPR011113">
    <property type="entry name" value="Rho_RNA-bd"/>
</dbReference>
<dbReference type="SMART" id="SM00382">
    <property type="entry name" value="AAA"/>
    <property type="match status" value="1"/>
</dbReference>
<sequence length="422" mass="47845">MSVSIADLESMKLKELYEQAKTFKVSYYSKLTKKELIFAILKGQAEQDGLLFMEGVLEIIQSEGFGFLRPINYLPSTEDIYISASQIRRFDLRNGDKVSGKVRPPKDNERYHGLLHVEAVNGDAPETARERPHFPALTPLYPDVKIDLESKPGRVSSRIIDMISPVGFGQRGLIVAPPKAGKTSLMKEVANSIAEKHPHVELIVLLIDERPEEVTDMERSIKGEVVSSTFDEVPENHIKVAELVLERAMRLVEHKKDVVILMDSITRLARAYNLVIPPSGRTLSGGIDPAAFHRPKRFFGAARNIEEGGSLTILATALVDTGSRMDDVIYEEFKGTGNMELHLDRRLAERRIFPSIDIRRSGTRKEELLMPKPQLDKLWTIRKTMNESPDFTDQFIRRVKDTKTNLEFFEAMEKEMAGKKRK</sequence>
<dbReference type="Gene3D" id="1.10.720.10">
    <property type="match status" value="1"/>
</dbReference>
<reference evidence="13" key="1">
    <citation type="submission" date="2021-01" db="EMBL/GenBank/DDBJ databases">
        <title>Genomic Encyclopedia of Type Strains, Phase IV (KMG-IV): sequencing the most valuable type-strain genomes for metagenomic binning, comparative biology and taxonomic classification.</title>
        <authorList>
            <person name="Goeker M."/>
        </authorList>
    </citation>
    <scope>NUCLEOTIDE SEQUENCE</scope>
    <source>
        <strain evidence="13">DSM 21943</strain>
    </source>
</reference>
<dbReference type="InterPro" id="IPR027417">
    <property type="entry name" value="P-loop_NTPase"/>
</dbReference>
<keyword evidence="2 9" id="KW-0547">Nucleotide-binding</keyword>
<dbReference type="SUPFAM" id="SSF52540">
    <property type="entry name" value="P-loop containing nucleoside triphosphate hydrolases"/>
    <property type="match status" value="1"/>
</dbReference>
<keyword evidence="4 9" id="KW-0347">Helicase</keyword>
<evidence type="ECO:0000256" key="11">
    <source>
        <dbReference type="PROSITE-ProRule" id="PRU01203"/>
    </source>
</evidence>
<comment type="caution">
    <text evidence="13">The sequence shown here is derived from an EMBL/GenBank/DDBJ whole genome shotgun (WGS) entry which is preliminary data.</text>
</comment>
<dbReference type="InterPro" id="IPR011112">
    <property type="entry name" value="Rho-like_N"/>
</dbReference>
<evidence type="ECO:0000256" key="9">
    <source>
        <dbReference type="HAMAP-Rule" id="MF_01884"/>
    </source>
</evidence>
<dbReference type="RefSeq" id="WP_204468314.1">
    <property type="nucleotide sequence ID" value="NZ_JAFBCV010000015.1"/>
</dbReference>
<comment type="caution">
    <text evidence="9">Lacks conserved residue(s) required for the propagation of feature annotation.</text>
</comment>
<comment type="subunit">
    <text evidence="9">Homohexamer. The homohexamer assembles into an open ring structure.</text>
</comment>
<evidence type="ECO:0000256" key="10">
    <source>
        <dbReference type="NCBIfam" id="TIGR00767"/>
    </source>
</evidence>